<dbReference type="Pfam" id="PF00356">
    <property type="entry name" value="LacI"/>
    <property type="match status" value="1"/>
</dbReference>
<gene>
    <name evidence="6" type="ORF">G3I70_39185</name>
</gene>
<evidence type="ECO:0000259" key="5">
    <source>
        <dbReference type="PROSITE" id="PS50932"/>
    </source>
</evidence>
<dbReference type="InterPro" id="IPR000843">
    <property type="entry name" value="HTH_LacI"/>
</dbReference>
<reference evidence="6 7" key="1">
    <citation type="submission" date="2020-01" db="EMBL/GenBank/DDBJ databases">
        <title>Insect and environment-associated Actinomycetes.</title>
        <authorList>
            <person name="Currrie C."/>
            <person name="Chevrette M."/>
            <person name="Carlson C."/>
            <person name="Stubbendieck R."/>
            <person name="Wendt-Pienkowski E."/>
        </authorList>
    </citation>
    <scope>NUCLEOTIDE SEQUENCE [LARGE SCALE GENOMIC DNA]</scope>
    <source>
        <strain evidence="6 7">SID10258</strain>
    </source>
</reference>
<organism evidence="6 7">
    <name type="scientific">Actinomadura bangladeshensis</name>
    <dbReference type="NCBI Taxonomy" id="453573"/>
    <lineage>
        <taxon>Bacteria</taxon>
        <taxon>Bacillati</taxon>
        <taxon>Actinomycetota</taxon>
        <taxon>Actinomycetes</taxon>
        <taxon>Streptosporangiales</taxon>
        <taxon>Thermomonosporaceae</taxon>
        <taxon>Actinomadura</taxon>
    </lineage>
</organism>
<dbReference type="InterPro" id="IPR046335">
    <property type="entry name" value="LacI/GalR-like_sensor"/>
</dbReference>
<dbReference type="PROSITE" id="PS01124">
    <property type="entry name" value="HTH_ARAC_FAMILY_2"/>
    <property type="match status" value="1"/>
</dbReference>
<evidence type="ECO:0000256" key="1">
    <source>
        <dbReference type="ARBA" id="ARBA00023015"/>
    </source>
</evidence>
<keyword evidence="2" id="KW-0238">DNA-binding</keyword>
<dbReference type="PROSITE" id="PS50932">
    <property type="entry name" value="HTH_LACI_2"/>
    <property type="match status" value="1"/>
</dbReference>
<evidence type="ECO:0000256" key="3">
    <source>
        <dbReference type="ARBA" id="ARBA00023163"/>
    </source>
</evidence>
<comment type="caution">
    <text evidence="6">The sequence shown here is derived from an EMBL/GenBank/DDBJ whole genome shotgun (WGS) entry which is preliminary data.</text>
</comment>
<dbReference type="CDD" id="cd01392">
    <property type="entry name" value="HTH_LacI"/>
    <property type="match status" value="1"/>
</dbReference>
<dbReference type="CDD" id="cd06267">
    <property type="entry name" value="PBP1_LacI_sugar_binding-like"/>
    <property type="match status" value="1"/>
</dbReference>
<dbReference type="PANTHER" id="PTHR30146:SF109">
    <property type="entry name" value="HTH-TYPE TRANSCRIPTIONAL REGULATOR GALS"/>
    <property type="match status" value="1"/>
</dbReference>
<evidence type="ECO:0000259" key="4">
    <source>
        <dbReference type="PROSITE" id="PS01124"/>
    </source>
</evidence>
<dbReference type="SUPFAM" id="SSF47413">
    <property type="entry name" value="lambda repressor-like DNA-binding domains"/>
    <property type="match status" value="1"/>
</dbReference>
<keyword evidence="1" id="KW-0805">Transcription regulation</keyword>
<dbReference type="SMART" id="SM00354">
    <property type="entry name" value="HTH_LACI"/>
    <property type="match status" value="1"/>
</dbReference>
<evidence type="ECO:0000313" key="7">
    <source>
        <dbReference type="Proteomes" id="UP000475532"/>
    </source>
</evidence>
<sequence length="339" mass="36224">MNSPRVTIRDVAQRAGVSQAAVSKVLNDGYGVSPAMRRKVLRAIEELGYRPRVAARAMRGRSHTVGVLADIRAPIVAQIVEGIEEELLDSSLEILLAPVGTAPERQQRAIDAMINRSVDGLILIVPGLSYEALDALGRSIPTVLIGRHGGGRHFDSVMDDDVAGAWLAVEHLAGQGHTRISHIAMPMGDLRRPSVLPQTAREDGYTQAMRDHGLTPDVITTDYTEEGGYKGALMALNREDPATAIFAGTDTVALGVLRAAHELGLRIPQDLSVIGADNIPVSALPQISLTTIDPSGTLNGSTSSRLLRERIDGRTKPVTYAITPSLIVRKTTAPPKTTP</sequence>
<proteinExistence type="predicted"/>
<dbReference type="GO" id="GO:0000976">
    <property type="term" value="F:transcription cis-regulatory region binding"/>
    <property type="evidence" value="ECO:0007669"/>
    <property type="project" value="TreeGrafter"/>
</dbReference>
<keyword evidence="3" id="KW-0804">Transcription</keyword>
<dbReference type="Pfam" id="PF13377">
    <property type="entry name" value="Peripla_BP_3"/>
    <property type="match status" value="1"/>
</dbReference>
<dbReference type="EMBL" id="JAAGLI010001060">
    <property type="protein sequence ID" value="NEA28481.1"/>
    <property type="molecule type" value="Genomic_DNA"/>
</dbReference>
<dbReference type="InterPro" id="IPR010982">
    <property type="entry name" value="Lambda_DNA-bd_dom_sf"/>
</dbReference>
<feature type="domain" description="HTH lacI-type" evidence="5">
    <location>
        <begin position="6"/>
        <end position="60"/>
    </location>
</feature>
<dbReference type="InterPro" id="IPR018060">
    <property type="entry name" value="HTH_AraC"/>
</dbReference>
<dbReference type="AlphaFoldDB" id="A0A6L9QSS4"/>
<dbReference type="PANTHER" id="PTHR30146">
    <property type="entry name" value="LACI-RELATED TRANSCRIPTIONAL REPRESSOR"/>
    <property type="match status" value="1"/>
</dbReference>
<accession>A0A6L9QSS4</accession>
<protein>
    <submittedName>
        <fullName evidence="6">LacI family transcriptional regulator</fullName>
    </submittedName>
</protein>
<dbReference type="PRINTS" id="PR00036">
    <property type="entry name" value="HTHLACI"/>
</dbReference>
<evidence type="ECO:0000256" key="2">
    <source>
        <dbReference type="ARBA" id="ARBA00023125"/>
    </source>
</evidence>
<dbReference type="GO" id="GO:0003700">
    <property type="term" value="F:DNA-binding transcription factor activity"/>
    <property type="evidence" value="ECO:0007669"/>
    <property type="project" value="InterPro"/>
</dbReference>
<name>A0A6L9QSS4_9ACTN</name>
<dbReference type="InterPro" id="IPR028082">
    <property type="entry name" value="Peripla_BP_I"/>
</dbReference>
<feature type="domain" description="HTH araC/xylS-type" evidence="4">
    <location>
        <begin position="1"/>
        <end position="40"/>
    </location>
</feature>
<dbReference type="SUPFAM" id="SSF53822">
    <property type="entry name" value="Periplasmic binding protein-like I"/>
    <property type="match status" value="1"/>
</dbReference>
<dbReference type="Proteomes" id="UP000475532">
    <property type="component" value="Unassembled WGS sequence"/>
</dbReference>
<evidence type="ECO:0000313" key="6">
    <source>
        <dbReference type="EMBL" id="NEA28481.1"/>
    </source>
</evidence>
<dbReference type="PROSITE" id="PS00356">
    <property type="entry name" value="HTH_LACI_1"/>
    <property type="match status" value="1"/>
</dbReference>
<dbReference type="Gene3D" id="3.40.50.2300">
    <property type="match status" value="2"/>
</dbReference>
<dbReference type="Gene3D" id="1.10.260.40">
    <property type="entry name" value="lambda repressor-like DNA-binding domains"/>
    <property type="match status" value="1"/>
</dbReference>
<dbReference type="RefSeq" id="WP_163062921.1">
    <property type="nucleotide sequence ID" value="NZ_JAAGLI010001060.1"/>
</dbReference>